<dbReference type="OrthoDB" id="10260794at2759"/>
<dbReference type="InterPro" id="IPR052584">
    <property type="entry name" value="U2_snRNP_Complex_Component"/>
</dbReference>
<proteinExistence type="predicted"/>
<evidence type="ECO:0000313" key="3">
    <source>
        <dbReference type="EMBL" id="CAB3397555.1"/>
    </source>
</evidence>
<dbReference type="PANTHER" id="PTHR12785">
    <property type="entry name" value="SPLICING FACTOR 3B"/>
    <property type="match status" value="1"/>
</dbReference>
<feature type="region of interest" description="Disordered" evidence="1">
    <location>
        <begin position="834"/>
        <end position="908"/>
    </location>
</feature>
<evidence type="ECO:0000256" key="1">
    <source>
        <dbReference type="SAM" id="MobiDB-lite"/>
    </source>
</evidence>
<feature type="region of interest" description="Disordered" evidence="1">
    <location>
        <begin position="412"/>
        <end position="432"/>
    </location>
</feature>
<name>A0A8S1E6X0_9PELO</name>
<gene>
    <name evidence="3" type="ORF">CBOVIS_LOCUS947</name>
</gene>
<dbReference type="InterPro" id="IPR003616">
    <property type="entry name" value="Post-SET_dom"/>
</dbReference>
<dbReference type="EMBL" id="CADEPM010000001">
    <property type="protein sequence ID" value="CAB3397555.1"/>
    <property type="molecule type" value="Genomic_DNA"/>
</dbReference>
<dbReference type="PROSITE" id="PS50868">
    <property type="entry name" value="POST_SET"/>
    <property type="match status" value="1"/>
</dbReference>
<dbReference type="InterPro" id="IPR006568">
    <property type="entry name" value="PSP_pro-rich"/>
</dbReference>
<feature type="compositionally biased region" description="Basic and acidic residues" evidence="1">
    <location>
        <begin position="352"/>
        <end position="370"/>
    </location>
</feature>
<comment type="caution">
    <text evidence="3">The sequence shown here is derived from an EMBL/GenBank/DDBJ whole genome shotgun (WGS) entry which is preliminary data.</text>
</comment>
<feature type="compositionally biased region" description="Acidic residues" evidence="1">
    <location>
        <begin position="864"/>
        <end position="873"/>
    </location>
</feature>
<dbReference type="GO" id="GO:0003824">
    <property type="term" value="F:catalytic activity"/>
    <property type="evidence" value="ECO:0007669"/>
    <property type="project" value="UniProtKB-ARBA"/>
</dbReference>
<feature type="region of interest" description="Disordered" evidence="1">
    <location>
        <begin position="713"/>
        <end position="796"/>
    </location>
</feature>
<dbReference type="PANTHER" id="PTHR12785:SF6">
    <property type="entry name" value="SPLICING FACTOR 3B SUBUNIT 2"/>
    <property type="match status" value="1"/>
</dbReference>
<dbReference type="GO" id="GO:0005634">
    <property type="term" value="C:nucleus"/>
    <property type="evidence" value="ECO:0007669"/>
    <property type="project" value="InterPro"/>
</dbReference>
<dbReference type="InterPro" id="IPR007180">
    <property type="entry name" value="DUF382"/>
</dbReference>
<feature type="compositionally biased region" description="Low complexity" evidence="1">
    <location>
        <begin position="897"/>
        <end position="908"/>
    </location>
</feature>
<accession>A0A8S1E6X0</accession>
<feature type="domain" description="Post-SET" evidence="2">
    <location>
        <begin position="292"/>
        <end position="308"/>
    </location>
</feature>
<keyword evidence="4" id="KW-1185">Reference proteome</keyword>
<dbReference type="AlphaFoldDB" id="A0A8S1E6X0"/>
<protein>
    <recommendedName>
        <fullName evidence="2">Post-SET domain-containing protein</fullName>
    </recommendedName>
</protein>
<feature type="compositionally biased region" description="Basic and acidic residues" evidence="1">
    <location>
        <begin position="844"/>
        <end position="856"/>
    </location>
</feature>
<reference evidence="3 4" key="1">
    <citation type="submission" date="2020-04" db="EMBL/GenBank/DDBJ databases">
        <authorList>
            <person name="Laetsch R D."/>
            <person name="Stevens L."/>
            <person name="Kumar S."/>
            <person name="Blaxter L. M."/>
        </authorList>
    </citation>
    <scope>NUCLEOTIDE SEQUENCE [LARGE SCALE GENOMIC DNA]</scope>
</reference>
<dbReference type="SMART" id="SM00581">
    <property type="entry name" value="PSP"/>
    <property type="match status" value="1"/>
</dbReference>
<feature type="compositionally biased region" description="Basic and acidic residues" evidence="1">
    <location>
        <begin position="413"/>
        <end position="431"/>
    </location>
</feature>
<feature type="compositionally biased region" description="Acidic residues" evidence="1">
    <location>
        <begin position="718"/>
        <end position="739"/>
    </location>
</feature>
<organism evidence="3 4">
    <name type="scientific">Caenorhabditis bovis</name>
    <dbReference type="NCBI Taxonomy" id="2654633"/>
    <lineage>
        <taxon>Eukaryota</taxon>
        <taxon>Metazoa</taxon>
        <taxon>Ecdysozoa</taxon>
        <taxon>Nematoda</taxon>
        <taxon>Chromadorea</taxon>
        <taxon>Rhabditida</taxon>
        <taxon>Rhabditina</taxon>
        <taxon>Rhabditomorpha</taxon>
        <taxon>Rhabditoidea</taxon>
        <taxon>Rhabditidae</taxon>
        <taxon>Peloderinae</taxon>
        <taxon>Caenorhabditis</taxon>
    </lineage>
</organism>
<sequence>MSFQLISNLNCIDPRQRLHFLQDLSNRIETLKQQFEPNKRIAVTPEKPSVISPPKKQVPIEHGFIDPRMMHIQQQQLNFLAHQNYLQTLHNSRPAQEPNKAFNPPLDIATISYNIIKNPEIQEALSVLPPLDDPQLRKERDSLLTKIIFAHNGEITSEQLLSYLRHPIIQFKENGKFVPINNPFYAQTQIPTIPPMSLQPAPPRMMAPPSMPPQPRLIPAAIPPPPVLLPQVPIASIQAFQEKTKTEPVKVPSTPSVSPIKIGLNPSTSGSAFTPIEKPNPQWSVITMALPTQLVCRCGSKNCNNKFMPQLQEDYSSDEEAANLTKKQIQELKWKKLKNKKKKESKKRAKKQVKDESVKMDEVEEKKKDENSEDSGLDVEIEYVGEEIDENDPTYKYYASVFENFKISTDGVPEQRHHPVSRGERVKDELGKAGQAERILQEEMEERAKENEEEKLSRRKLRLSLQPSIAKLKESTVRPDVVEWADVTSRDPFLLVALKSYRNTVPVPRHWNAKRKYLAGKRGFERPPFELPDFIKRTGIQDMRDALHEKEDHQSLKSKMRERTRPKLGKIDIDYQKLHDAFFKWQTKPPMTKMGELYYEGKEMEAMMRDKKPGELTDELRIALGMPIGSNAYKFPPPWLIAMQRYGPPPSYPNIKIPGLNAPIPEGCAFGYHAGGWGKPPVDEYGQPLYGDVFGLQAPAFEPEDESAIERRYWGEIGSDESSDDDDESDEDVDMEDEVVEKADGFVTPAPPEGLVTPSGITTGVTGLETPDTIELRKGKRTEESSLHGSDTPAAAYHIIPEKKNDRIGNQMMASTHTYDLSKKQAVREDGVDISLDPDAIDMDEGKLAERYEEQLRKRKTRDDDDEDREDLTDMVAEHSAKQNRKRKAQEEKKNKSSSSSSSRKFKF</sequence>
<feature type="compositionally biased region" description="Basic residues" evidence="1">
    <location>
        <begin position="340"/>
        <end position="351"/>
    </location>
</feature>
<feature type="region of interest" description="Disordered" evidence="1">
    <location>
        <begin position="340"/>
        <end position="374"/>
    </location>
</feature>
<evidence type="ECO:0000313" key="4">
    <source>
        <dbReference type="Proteomes" id="UP000494206"/>
    </source>
</evidence>
<dbReference type="Pfam" id="PF04046">
    <property type="entry name" value="PSP"/>
    <property type="match status" value="1"/>
</dbReference>
<dbReference type="Pfam" id="PF04037">
    <property type="entry name" value="DUF382"/>
    <property type="match status" value="1"/>
</dbReference>
<evidence type="ECO:0000259" key="2">
    <source>
        <dbReference type="PROSITE" id="PS50868"/>
    </source>
</evidence>
<dbReference type="Proteomes" id="UP000494206">
    <property type="component" value="Unassembled WGS sequence"/>
</dbReference>
<feature type="compositionally biased region" description="Basic and acidic residues" evidence="1">
    <location>
        <begin position="774"/>
        <end position="786"/>
    </location>
</feature>